<organism evidence="9">
    <name type="scientific">Thermosulfidibacter takaii</name>
    <dbReference type="NCBI Taxonomy" id="412593"/>
    <lineage>
        <taxon>Bacteria</taxon>
        <taxon>Pseudomonadati</taxon>
        <taxon>Thermosulfidibacterota</taxon>
        <taxon>Thermosulfidibacteria</taxon>
        <taxon>Thermosulfidibacterales</taxon>
        <taxon>Thermosulfidibacteraceae</taxon>
    </lineage>
</organism>
<dbReference type="InterPro" id="IPR003029">
    <property type="entry name" value="S1_domain"/>
</dbReference>
<dbReference type="FunFam" id="3.30.300.20:FF:000002">
    <property type="entry name" value="Transcription termination/antitermination protein NusA"/>
    <property type="match status" value="1"/>
</dbReference>
<accession>A0A7C0U6E0</accession>
<dbReference type="GO" id="GO:0031564">
    <property type="term" value="P:transcription antitermination"/>
    <property type="evidence" value="ECO:0007669"/>
    <property type="project" value="UniProtKB-UniRule"/>
</dbReference>
<evidence type="ECO:0000259" key="8">
    <source>
        <dbReference type="PROSITE" id="PS50126"/>
    </source>
</evidence>
<keyword evidence="6 7" id="KW-0804">Transcription</keyword>
<dbReference type="Gene3D" id="2.40.50.140">
    <property type="entry name" value="Nucleic acid-binding proteins"/>
    <property type="match status" value="1"/>
</dbReference>
<dbReference type="InterPro" id="IPR058582">
    <property type="entry name" value="KH_NusA_2nd"/>
</dbReference>
<dbReference type="InterPro" id="IPR030842">
    <property type="entry name" value="TF_NusA_bacterial"/>
</dbReference>
<reference evidence="9" key="1">
    <citation type="journal article" date="2020" name="mSystems">
        <title>Genome- and Community-Level Interaction Insights into Carbon Utilization and Element Cycling Functions of Hydrothermarchaeota in Hydrothermal Sediment.</title>
        <authorList>
            <person name="Zhou Z."/>
            <person name="Liu Y."/>
            <person name="Xu W."/>
            <person name="Pan J."/>
            <person name="Luo Z.H."/>
            <person name="Li M."/>
        </authorList>
    </citation>
    <scope>NUCLEOTIDE SEQUENCE [LARGE SCALE GENOMIC DNA]</scope>
    <source>
        <strain evidence="9">HyVt-115</strain>
    </source>
</reference>
<dbReference type="GO" id="GO:0005829">
    <property type="term" value="C:cytosol"/>
    <property type="evidence" value="ECO:0007669"/>
    <property type="project" value="TreeGrafter"/>
</dbReference>
<dbReference type="Pfam" id="PF08529">
    <property type="entry name" value="NusA_N"/>
    <property type="match status" value="1"/>
</dbReference>
<keyword evidence="3 7" id="KW-0889">Transcription antitermination</keyword>
<dbReference type="EMBL" id="DQWS01000162">
    <property type="protein sequence ID" value="HDD53272.1"/>
    <property type="molecule type" value="Genomic_DNA"/>
</dbReference>
<comment type="caution">
    <text evidence="9">The sequence shown here is derived from an EMBL/GenBank/DDBJ whole genome shotgun (WGS) entry which is preliminary data.</text>
</comment>
<evidence type="ECO:0000313" key="9">
    <source>
        <dbReference type="EMBL" id="HDD53272.1"/>
    </source>
</evidence>
<dbReference type="GO" id="GO:0006353">
    <property type="term" value="P:DNA-templated transcription termination"/>
    <property type="evidence" value="ECO:0007669"/>
    <property type="project" value="UniProtKB-UniRule"/>
</dbReference>
<dbReference type="CDD" id="cd22529">
    <property type="entry name" value="KH-II_NusA_rpt2"/>
    <property type="match status" value="1"/>
</dbReference>
<dbReference type="InterPro" id="IPR012340">
    <property type="entry name" value="NA-bd_OB-fold"/>
</dbReference>
<dbReference type="NCBIfam" id="TIGR01953">
    <property type="entry name" value="NusA"/>
    <property type="match status" value="1"/>
</dbReference>
<dbReference type="PROSITE" id="PS50126">
    <property type="entry name" value="S1"/>
    <property type="match status" value="1"/>
</dbReference>
<keyword evidence="4 7" id="KW-0694">RNA-binding</keyword>
<evidence type="ECO:0000256" key="7">
    <source>
        <dbReference type="HAMAP-Rule" id="MF_00945"/>
    </source>
</evidence>
<dbReference type="GO" id="GO:0003700">
    <property type="term" value="F:DNA-binding transcription factor activity"/>
    <property type="evidence" value="ECO:0007669"/>
    <property type="project" value="InterPro"/>
</dbReference>
<dbReference type="InterPro" id="IPR036555">
    <property type="entry name" value="NusA_N_sf"/>
</dbReference>
<evidence type="ECO:0000256" key="5">
    <source>
        <dbReference type="ARBA" id="ARBA00023015"/>
    </source>
</evidence>
<dbReference type="AlphaFoldDB" id="A0A7C0U6E0"/>
<dbReference type="CDD" id="cd04455">
    <property type="entry name" value="S1_NusA"/>
    <property type="match status" value="1"/>
</dbReference>
<keyword evidence="1 7" id="KW-0806">Transcription termination</keyword>
<dbReference type="SMART" id="SM00316">
    <property type="entry name" value="S1"/>
    <property type="match status" value="1"/>
</dbReference>
<comment type="subunit">
    <text evidence="7">Monomer. Binds directly to the core enzyme of the DNA-dependent RNA polymerase and to nascent RNA.</text>
</comment>
<protein>
    <recommendedName>
        <fullName evidence="7">Transcription termination/antitermination protein NusA</fullName>
    </recommendedName>
</protein>
<dbReference type="Pfam" id="PF26594">
    <property type="entry name" value="KH_NusA_2nd"/>
    <property type="match status" value="1"/>
</dbReference>
<evidence type="ECO:0000256" key="3">
    <source>
        <dbReference type="ARBA" id="ARBA00022814"/>
    </source>
</evidence>
<dbReference type="InterPro" id="IPR015946">
    <property type="entry name" value="KH_dom-like_a/b"/>
</dbReference>
<evidence type="ECO:0000256" key="1">
    <source>
        <dbReference type="ARBA" id="ARBA00022472"/>
    </source>
</evidence>
<dbReference type="CDD" id="cd02134">
    <property type="entry name" value="KH-II_NusA_rpt1"/>
    <property type="match status" value="1"/>
</dbReference>
<dbReference type="PANTHER" id="PTHR22648:SF0">
    <property type="entry name" value="TRANSCRIPTION TERMINATION_ANTITERMINATION PROTEIN NUSA"/>
    <property type="match status" value="1"/>
</dbReference>
<dbReference type="HAMAP" id="MF_00945_B">
    <property type="entry name" value="NusA_B"/>
    <property type="match status" value="1"/>
</dbReference>
<proteinExistence type="inferred from homology"/>
<dbReference type="SUPFAM" id="SSF54814">
    <property type="entry name" value="Prokaryotic type KH domain (KH-domain type II)"/>
    <property type="match status" value="2"/>
</dbReference>
<evidence type="ECO:0000256" key="6">
    <source>
        <dbReference type="ARBA" id="ARBA00023163"/>
    </source>
</evidence>
<dbReference type="PANTHER" id="PTHR22648">
    <property type="entry name" value="TRANSCRIPTION TERMINATION FACTOR NUSA"/>
    <property type="match status" value="1"/>
</dbReference>
<dbReference type="InterPro" id="IPR013735">
    <property type="entry name" value="TF_NusA_N"/>
</dbReference>
<dbReference type="GO" id="GO:0003723">
    <property type="term" value="F:RNA binding"/>
    <property type="evidence" value="ECO:0007669"/>
    <property type="project" value="UniProtKB-UniRule"/>
</dbReference>
<dbReference type="Gene3D" id="3.30.300.20">
    <property type="match status" value="2"/>
</dbReference>
<dbReference type="Proteomes" id="UP000885690">
    <property type="component" value="Unassembled WGS sequence"/>
</dbReference>
<comment type="subcellular location">
    <subcellularLocation>
        <location evidence="7">Cytoplasm</location>
    </subcellularLocation>
</comment>
<feature type="domain" description="S1 motif" evidence="8">
    <location>
        <begin position="136"/>
        <end position="200"/>
    </location>
</feature>
<evidence type="ECO:0000256" key="2">
    <source>
        <dbReference type="ARBA" id="ARBA00022490"/>
    </source>
</evidence>
<dbReference type="SUPFAM" id="SSF69705">
    <property type="entry name" value="Transcription factor NusA, N-terminal domain"/>
    <property type="match status" value="1"/>
</dbReference>
<dbReference type="FunFam" id="3.30.1480.10:FF:000002">
    <property type="entry name" value="Transcription termination/antitermination protein NusA"/>
    <property type="match status" value="1"/>
</dbReference>
<dbReference type="FunFam" id="3.30.300.20:FF:000005">
    <property type="entry name" value="Transcription termination/antitermination protein NusA"/>
    <property type="match status" value="1"/>
</dbReference>
<sequence>MKQKEMLYLIEQLEQEKGIDREILVEALETALLSAVRRKVSPDMELEVKFDLSQGEANVYQLKKVVEEVEDPRKEISLEEARELDPGTQLGDTVRVPFTVADFGRIAAQTAKQVMIQKLKEAERDMVYKTYKSKEGDIVSGQILREERGNIIVDLGRGEGVLPPKEQVRGERYRRGDTLKFYVLEVKKTGKGPRVVLSRTHSRLLVRLFEKEMPEVMSGLVEVKAVAREAGERSKVAVVSKDPDIDGVGACVGIRGARVQSIVRELQGENIDIVEYSDDPKKFISNALKPAQVRKMELDPGNQEARVVVDDDQFSLAIGKKGQNVRLAAKLTGWKIDIKPASEVRMEEGEEES</sequence>
<dbReference type="PROSITE" id="PS50084">
    <property type="entry name" value="KH_TYPE_1"/>
    <property type="match status" value="1"/>
</dbReference>
<dbReference type="InterPro" id="IPR025249">
    <property type="entry name" value="TF_NusA_KH_1st"/>
</dbReference>
<comment type="function">
    <text evidence="7">Participates in both transcription termination and antitermination.</text>
</comment>
<keyword evidence="2 7" id="KW-0963">Cytoplasm</keyword>
<dbReference type="InterPro" id="IPR010213">
    <property type="entry name" value="TF_NusA"/>
</dbReference>
<dbReference type="InterPro" id="IPR009019">
    <property type="entry name" value="KH_sf_prok-type"/>
</dbReference>
<comment type="similarity">
    <text evidence="7">Belongs to the NusA family.</text>
</comment>
<dbReference type="Pfam" id="PF13184">
    <property type="entry name" value="KH_NusA_1st"/>
    <property type="match status" value="1"/>
</dbReference>
<dbReference type="Gene3D" id="3.30.1480.10">
    <property type="entry name" value="NusA, N-terminal domain"/>
    <property type="match status" value="1"/>
</dbReference>
<dbReference type="SUPFAM" id="SSF50249">
    <property type="entry name" value="Nucleic acid-binding proteins"/>
    <property type="match status" value="1"/>
</dbReference>
<evidence type="ECO:0000256" key="4">
    <source>
        <dbReference type="ARBA" id="ARBA00022884"/>
    </source>
</evidence>
<dbReference type="Pfam" id="PF00575">
    <property type="entry name" value="S1"/>
    <property type="match status" value="1"/>
</dbReference>
<name>A0A7C0U6E0_9BACT</name>
<gene>
    <name evidence="7 9" type="primary">nusA</name>
    <name evidence="9" type="ORF">ENF32_04310</name>
</gene>
<keyword evidence="5 7" id="KW-0805">Transcription regulation</keyword>